<accession>C9DG34</accession>
<gene>
    <name evidence="1" type="primary">63</name>
</gene>
<dbReference type="GeneID" id="8684010"/>
<organism evidence="1 2">
    <name type="scientific">Delftia phage PhiW-14</name>
    <name type="common">Deftia acidovorans bacteriophage phiW-14</name>
    <dbReference type="NCBI Taxonomy" id="665032"/>
    <lineage>
        <taxon>Viruses</taxon>
        <taxon>Duplodnaviria</taxon>
        <taxon>Heunggongvirae</taxon>
        <taxon>Uroviricota</taxon>
        <taxon>Caudoviricetes</taxon>
        <taxon>Ionavirus</taxon>
        <taxon>Ionavirus W14</taxon>
    </lineage>
</organism>
<sequence length="292" mass="31666">MADFPQRMFLPQDLDVKHVGKLESLDFNNGFTIKGTAAPTVYTPPSIGEQRVVFATADRFNGMLHINMTSGASEVSITLSVQAKRNTGNFMRTSIEILGFSSTDNVNMNLVTFELHQNSSDQRVAVVGVFKFNSVLAFDVNVGATGTNIDFPIGSLNASEFTQNIQHPLLQKFDLRDVSYNRPSRSAVAGGTYNLNAENVPGSISCTVANPASPGTFPAESSANGVCLVMRGTGSDLVQQMWVGADDNPWFRLSVNGGTSWTAWNMVYTRKNTQEIYDAASSQALIWAIVMG</sequence>
<dbReference type="KEGG" id="vg:8684010"/>
<proteinExistence type="predicted"/>
<dbReference type="EMBL" id="GQ357915">
    <property type="protein sequence ID" value="ACV50085.1"/>
    <property type="molecule type" value="Genomic_DNA"/>
</dbReference>
<name>C9DG34_BPW14</name>
<protein>
    <submittedName>
        <fullName evidence="1">Gp36 hinge connector of long tail fiber distal connector</fullName>
    </submittedName>
</protein>
<evidence type="ECO:0000313" key="2">
    <source>
        <dbReference type="Proteomes" id="UP000008986"/>
    </source>
</evidence>
<dbReference type="RefSeq" id="YP_003358917.1">
    <property type="nucleotide sequence ID" value="NC_013697.1"/>
</dbReference>
<reference evidence="2" key="1">
    <citation type="submission" date="2009-07" db="EMBL/GenBank/DDBJ databases">
        <authorList>
            <person name="Kropinski A.M."/>
            <person name="Villegas A."/>
            <person name="Lingohr E.J."/>
        </authorList>
    </citation>
    <scope>NUCLEOTIDE SEQUENCE [LARGE SCALE GENOMIC DNA]</scope>
</reference>
<organismHost>
    <name type="scientific">Delftia acidovorans</name>
    <name type="common">Pseudomonas acidovorans</name>
    <name type="synonym">Comamonas acidovorans</name>
    <dbReference type="NCBI Taxonomy" id="80866"/>
</organismHost>
<evidence type="ECO:0000313" key="1">
    <source>
        <dbReference type="EMBL" id="ACV50085.1"/>
    </source>
</evidence>
<keyword evidence="2" id="KW-1185">Reference proteome</keyword>
<dbReference type="CDD" id="cd19958">
    <property type="entry name" value="pyocin_knob"/>
    <property type="match status" value="1"/>
</dbReference>
<dbReference type="Proteomes" id="UP000008986">
    <property type="component" value="Segment"/>
</dbReference>